<dbReference type="Pfam" id="PF16391">
    <property type="entry name" value="DUF5000"/>
    <property type="match status" value="1"/>
</dbReference>
<dbReference type="SUPFAM" id="SSF49785">
    <property type="entry name" value="Galactose-binding domain-like"/>
    <property type="match status" value="1"/>
</dbReference>
<organism evidence="4 5">
    <name type="scientific">Draconibacterium sediminis</name>
    <dbReference type="NCBI Taxonomy" id="1544798"/>
    <lineage>
        <taxon>Bacteria</taxon>
        <taxon>Pseudomonadati</taxon>
        <taxon>Bacteroidota</taxon>
        <taxon>Bacteroidia</taxon>
        <taxon>Marinilabiliales</taxon>
        <taxon>Prolixibacteraceae</taxon>
        <taxon>Draconibacterium</taxon>
    </lineage>
</organism>
<evidence type="ECO:0000313" key="4">
    <source>
        <dbReference type="EMBL" id="KJF45375.1"/>
    </source>
</evidence>
<evidence type="ECO:0000259" key="2">
    <source>
        <dbReference type="Pfam" id="PF16391"/>
    </source>
</evidence>
<accession>A0A0D8JEP1</accession>
<dbReference type="InterPro" id="IPR032164">
    <property type="entry name" value="DUF5000"/>
</dbReference>
<keyword evidence="5" id="KW-1185">Reference proteome</keyword>
<evidence type="ECO:0008006" key="6">
    <source>
        <dbReference type="Google" id="ProtNLM"/>
    </source>
</evidence>
<gene>
    <name evidence="4" type="ORF">LH29_08380</name>
</gene>
<evidence type="ECO:0000313" key="5">
    <source>
        <dbReference type="Proteomes" id="UP000032544"/>
    </source>
</evidence>
<feature type="domain" description="DUF5126" evidence="3">
    <location>
        <begin position="109"/>
        <end position="210"/>
    </location>
</feature>
<dbReference type="STRING" id="1544798.LH29_08380"/>
<comment type="caution">
    <text evidence="4">The sequence shown here is derived from an EMBL/GenBank/DDBJ whole genome shotgun (WGS) entry which is preliminary data.</text>
</comment>
<name>A0A0D8JEP1_9BACT</name>
<feature type="domain" description="DUF4959" evidence="1">
    <location>
        <begin position="4"/>
        <end position="106"/>
    </location>
</feature>
<evidence type="ECO:0000259" key="1">
    <source>
        <dbReference type="Pfam" id="PF16323"/>
    </source>
</evidence>
<dbReference type="Pfam" id="PF16323">
    <property type="entry name" value="DUF4959"/>
    <property type="match status" value="1"/>
</dbReference>
<reference evidence="4 5" key="1">
    <citation type="submission" date="2014-09" db="EMBL/GenBank/DDBJ databases">
        <title>Draft Genome Sequence of Draconibacterium sp. JN14CK-3.</title>
        <authorList>
            <person name="Dong C."/>
            <person name="Lai Q."/>
            <person name="Shao Z."/>
        </authorList>
    </citation>
    <scope>NUCLEOTIDE SEQUENCE [LARGE SCALE GENOMIC DNA]</scope>
    <source>
        <strain evidence="4 5">JN14CK-3</strain>
    </source>
</reference>
<evidence type="ECO:0000259" key="3">
    <source>
        <dbReference type="Pfam" id="PF17166"/>
    </source>
</evidence>
<dbReference type="InterPro" id="IPR033431">
    <property type="entry name" value="DUF5126"/>
</dbReference>
<protein>
    <recommendedName>
        <fullName evidence="6">DUF5126 domain-containing protein</fullName>
    </recommendedName>
</protein>
<dbReference type="Pfam" id="PF17166">
    <property type="entry name" value="DUF5126"/>
    <property type="match status" value="1"/>
</dbReference>
<dbReference type="InterPro" id="IPR008979">
    <property type="entry name" value="Galactose-bd-like_sf"/>
</dbReference>
<dbReference type="AlphaFoldDB" id="A0A0D8JEP1"/>
<sequence>MISACEEDKIALHESGDSIPPQNVSEVNIEPLAGGAKITFSLPKEEDLLMVKVIYEIAPGRNREASCSLYSNELVLSGFGDISEKRFEIFTIDRSGNESERNYFTFMPLTPPVQTIFSTLKIQSDFGGVHINWENAGNEEIAIITLVQDTFGDFNEEDVLYTMVTEGDYAVRGFKAEEKTFGFVIRDRWDNFSDTLFANLTPWFEEELERSKFRQMGLPGGANLSNWGGNFSQMIDGVTTVDGNYGHTSGNPSLPVVFSIDLKVKAKLSRFIHWQRWAWYYRHHNPKKWELWGSNDPNPDGSDDGWFKLGEYESFKPSGLPIGKLSNEDIDYASTGEESVIPLDAPAVRYIRYKMTESWAGGTDFMVGEITAYGQIEEEY</sequence>
<proteinExistence type="predicted"/>
<dbReference type="PATRIC" id="fig|1544798.3.peg.1684"/>
<dbReference type="EMBL" id="JRHC01000001">
    <property type="protein sequence ID" value="KJF45375.1"/>
    <property type="molecule type" value="Genomic_DNA"/>
</dbReference>
<dbReference type="Proteomes" id="UP000032544">
    <property type="component" value="Unassembled WGS sequence"/>
</dbReference>
<dbReference type="Gene3D" id="2.60.120.260">
    <property type="entry name" value="Galactose-binding domain-like"/>
    <property type="match status" value="1"/>
</dbReference>
<feature type="domain" description="DUF5000" evidence="2">
    <location>
        <begin position="243"/>
        <end position="374"/>
    </location>
</feature>
<dbReference type="InterPro" id="IPR032527">
    <property type="entry name" value="DUF4959"/>
</dbReference>